<comment type="caution">
    <text evidence="2">The sequence shown here is derived from an EMBL/GenBank/DDBJ whole genome shotgun (WGS) entry which is preliminary data.</text>
</comment>
<dbReference type="Proteomes" id="UP001189429">
    <property type="component" value="Unassembled WGS sequence"/>
</dbReference>
<feature type="region of interest" description="Disordered" evidence="1">
    <location>
        <begin position="1"/>
        <end position="56"/>
    </location>
</feature>
<organism evidence="2 3">
    <name type="scientific">Prorocentrum cordatum</name>
    <dbReference type="NCBI Taxonomy" id="2364126"/>
    <lineage>
        <taxon>Eukaryota</taxon>
        <taxon>Sar</taxon>
        <taxon>Alveolata</taxon>
        <taxon>Dinophyceae</taxon>
        <taxon>Prorocentrales</taxon>
        <taxon>Prorocentraceae</taxon>
        <taxon>Prorocentrum</taxon>
    </lineage>
</organism>
<feature type="region of interest" description="Disordered" evidence="1">
    <location>
        <begin position="1284"/>
        <end position="1324"/>
    </location>
</feature>
<dbReference type="Gene3D" id="2.60.40.10">
    <property type="entry name" value="Immunoglobulins"/>
    <property type="match status" value="1"/>
</dbReference>
<dbReference type="InterPro" id="IPR013783">
    <property type="entry name" value="Ig-like_fold"/>
</dbReference>
<feature type="compositionally biased region" description="Low complexity" evidence="1">
    <location>
        <begin position="483"/>
        <end position="492"/>
    </location>
</feature>
<gene>
    <name evidence="2" type="ORF">PCOR1329_LOCUS57576</name>
</gene>
<proteinExistence type="predicted"/>
<protein>
    <recommendedName>
        <fullName evidence="4">Phosphoglycerate kinase</fullName>
    </recommendedName>
</protein>
<dbReference type="PANTHER" id="PTHR48421:SF1">
    <property type="entry name" value="MYCBP-ASSOCIATED PROTEIN"/>
    <property type="match status" value="1"/>
</dbReference>
<feature type="region of interest" description="Disordered" evidence="1">
    <location>
        <begin position="780"/>
        <end position="799"/>
    </location>
</feature>
<dbReference type="InterPro" id="IPR032707">
    <property type="entry name" value="MYCBPAP"/>
</dbReference>
<name>A0ABN9VFV9_9DINO</name>
<feature type="compositionally biased region" description="Pro residues" evidence="1">
    <location>
        <begin position="505"/>
        <end position="516"/>
    </location>
</feature>
<feature type="compositionally biased region" description="Acidic residues" evidence="1">
    <location>
        <begin position="1288"/>
        <end position="1306"/>
    </location>
</feature>
<evidence type="ECO:0000256" key="1">
    <source>
        <dbReference type="SAM" id="MobiDB-lite"/>
    </source>
</evidence>
<feature type="region of interest" description="Disordered" evidence="1">
    <location>
        <begin position="483"/>
        <end position="521"/>
    </location>
</feature>
<feature type="compositionally biased region" description="Low complexity" evidence="1">
    <location>
        <begin position="1192"/>
        <end position="1225"/>
    </location>
</feature>
<evidence type="ECO:0008006" key="4">
    <source>
        <dbReference type="Google" id="ProtNLM"/>
    </source>
</evidence>
<dbReference type="EMBL" id="CAUYUJ010017117">
    <property type="protein sequence ID" value="CAK0871929.1"/>
    <property type="molecule type" value="Genomic_DNA"/>
</dbReference>
<dbReference type="PANTHER" id="PTHR48421">
    <property type="entry name" value="MYCBP-ASSOCIATED PROTEIN"/>
    <property type="match status" value="1"/>
</dbReference>
<dbReference type="Pfam" id="PF14646">
    <property type="entry name" value="MYCBPAP"/>
    <property type="match status" value="2"/>
</dbReference>
<sequence length="1375" mass="146335">NNWRRRLEAAPRRLPGSSAPQRSALKASAKAGAAGSAAPRKSVQLADSGPAEAQKRTLGERIVATKQERALARWDEQQAEWERFREAASQKTQRSKNELVIAKTEEYRERLEVMELLDRSVPDEIKSGGSSWYYSLRGDGTRFVQLGDMFSGLSVSLQMHKKNYVHEIVRKPQLRDYINARNESGARSWKDDDFLQMRLRKYRAKMEELAPGKLGHDELLEPTAIGLRPQEQPQPSVVAPLATPGPVECSAPPPLDCFSPLVQVAGKQALESGPHLQLLPSRLQFRAGVGERVSRDIVLKNTGSTVINYEWGLNPPSHGFAESVLPADPTGHFTCHCVRGQVLPGREATSRFVFSADVPGAFVSSWQLSTYPELSDPFGEVSMHGVALQDDVVLEKRQNLQKKLHDDQVLHQVQELIDDILESVRRTSLRRIEPDLSSSVVQERLFEEANASQELYWTPHAWESLKGIGDRVAALKPPAEAAVAAGPLAAAREPARKLRGRRPLQKPPPDPPPPAPEDVAGVPCAKRCQRDLAALQAAPDDDKMLKEKASVSVELARATRAAQQRPLERSPIWFAAYEAVLEIATAIPFRYAAARSAAQLPPMEPFVAPPGEDAPAEVLEEYNQLMEKRQEMKAARRALGDDGKEEEMKERFVESFSAAKFGEKVAEFSAVARETTLLTKIAATAPASLRERMQPYVDRQNADGVEMGGCVVLYELDLGFLLAPAPPAEAPQEAGQPQMALTGDALELAKQRLQGVASVMESGPLALLVTAHVGEPAAAGAAGDEQVATDAGEGAGGAPPSRLLEGVAARMGSLLSLEPLLPLLKAAVGGAASSVEFVPHDDWLGDVEAFAARVRDDSAEGKVYLLDNLSAFPEELGARREAAPARADDALADASPAPAAAVGVPWAAREAWAARAFGPLQPDFLVQDSWTCACQSFTTHTGFWPAAPLRVLGPAVDAEIAAFVEALRLPFGPGGDAGAAPEGDEDAEAPRAPLLVVVGGGGGLAGARGEEALLDKLKLLVGLSRLSEHERGGLLLQLAGEAALCLLACLYGLRLGKAALPGGAAVAKMVRAALLEILKLGVKVLLPRDLVCERLVQLEPSPPPQADPKAKAKAKAKAAAAPVEADEAPPQLEERLFPLAGALVAAAARGPLHAGFLDGSECYLCLSPEDASLSLHVGPDPPSWAPAPGPAAAPAEEGPAPPAGESAGAPADGAPGGADAAPADPLAAVPGDWTVRDVGAETLEALFQRMRLCRGVLWEGALGDCSGESGRRATRAFLAEVHRRLEGGSEEADEEEEEEEEDEEEPAEPKPPKPPPKPPAAEFGTAVVIGAEATRLLNELPEVTPAVTFASGSGEGLLRMLRGEPLPGLRACAQR</sequence>
<feature type="compositionally biased region" description="Pro residues" evidence="1">
    <location>
        <begin position="1179"/>
        <end position="1191"/>
    </location>
</feature>
<feature type="compositionally biased region" description="Low complexity" evidence="1">
    <location>
        <begin position="23"/>
        <end position="38"/>
    </location>
</feature>
<feature type="non-terminal residue" evidence="2">
    <location>
        <position position="1"/>
    </location>
</feature>
<evidence type="ECO:0000313" key="2">
    <source>
        <dbReference type="EMBL" id="CAK0871929.1"/>
    </source>
</evidence>
<accession>A0ABN9VFV9</accession>
<feature type="region of interest" description="Disordered" evidence="1">
    <location>
        <begin position="1177"/>
        <end position="1225"/>
    </location>
</feature>
<feature type="compositionally biased region" description="Low complexity" evidence="1">
    <location>
        <begin position="1117"/>
        <end position="1129"/>
    </location>
</feature>
<reference evidence="2" key="1">
    <citation type="submission" date="2023-10" db="EMBL/GenBank/DDBJ databases">
        <authorList>
            <person name="Chen Y."/>
            <person name="Shah S."/>
            <person name="Dougan E. K."/>
            <person name="Thang M."/>
            <person name="Chan C."/>
        </authorList>
    </citation>
    <scope>NUCLEOTIDE SEQUENCE [LARGE SCALE GENOMIC DNA]</scope>
</reference>
<keyword evidence="3" id="KW-1185">Reference proteome</keyword>
<evidence type="ECO:0000313" key="3">
    <source>
        <dbReference type="Proteomes" id="UP001189429"/>
    </source>
</evidence>
<feature type="compositionally biased region" description="Basic and acidic residues" evidence="1">
    <location>
        <begin position="1"/>
        <end position="11"/>
    </location>
</feature>
<feature type="region of interest" description="Disordered" evidence="1">
    <location>
        <begin position="1099"/>
        <end position="1129"/>
    </location>
</feature>